<dbReference type="PANTHER" id="PTHR43420:SF47">
    <property type="entry name" value="N-ACETYLTRANSFERASE DOMAIN-CONTAINING PROTEIN"/>
    <property type="match status" value="1"/>
</dbReference>
<evidence type="ECO:0000313" key="4">
    <source>
        <dbReference type="EMBL" id="GAA2115691.1"/>
    </source>
</evidence>
<proteinExistence type="predicted"/>
<evidence type="ECO:0000313" key="5">
    <source>
        <dbReference type="Proteomes" id="UP001500575"/>
    </source>
</evidence>
<dbReference type="Proteomes" id="UP001500575">
    <property type="component" value="Unassembled WGS sequence"/>
</dbReference>
<comment type="caution">
    <text evidence="4">The sequence shown here is derived from an EMBL/GenBank/DDBJ whole genome shotgun (WGS) entry which is preliminary data.</text>
</comment>
<gene>
    <name evidence="4" type="ORF">GCM10009843_05320</name>
</gene>
<keyword evidence="5" id="KW-1185">Reference proteome</keyword>
<feature type="domain" description="N-acetyltransferase" evidence="3">
    <location>
        <begin position="2"/>
        <end position="152"/>
    </location>
</feature>
<dbReference type="PROSITE" id="PS51186">
    <property type="entry name" value="GNAT"/>
    <property type="match status" value="1"/>
</dbReference>
<sequence length="161" mass="17618">MVVLVPVTSVNWREVTRVRAAEHQRRWVADVTYYLCLSAYDGLWRSCAVQDEDSATVGHVMWAVDPEDDSHWIGGLVIDAAHQGKGFGRATVLALMTLWEHEEPSLSGTPYAQAALSVAPDNRGALGLYRSLGFVETGELSDDEVVLRRGRPAQAPLRGSG</sequence>
<dbReference type="InterPro" id="IPR050680">
    <property type="entry name" value="YpeA/RimI_acetyltransf"/>
</dbReference>
<name>A0ABN2XU33_9ACTN</name>
<accession>A0ABN2XU33</accession>
<dbReference type="CDD" id="cd04301">
    <property type="entry name" value="NAT_SF"/>
    <property type="match status" value="1"/>
</dbReference>
<dbReference type="PANTHER" id="PTHR43420">
    <property type="entry name" value="ACETYLTRANSFERASE"/>
    <property type="match status" value="1"/>
</dbReference>
<dbReference type="RefSeq" id="WP_344302061.1">
    <property type="nucleotide sequence ID" value="NZ_BAAAQQ010000002.1"/>
</dbReference>
<dbReference type="EMBL" id="BAAAQQ010000002">
    <property type="protein sequence ID" value="GAA2115691.1"/>
    <property type="molecule type" value="Genomic_DNA"/>
</dbReference>
<keyword evidence="1" id="KW-0808">Transferase</keyword>
<keyword evidence="2" id="KW-0012">Acyltransferase</keyword>
<dbReference type="InterPro" id="IPR016181">
    <property type="entry name" value="Acyl_CoA_acyltransferase"/>
</dbReference>
<dbReference type="Gene3D" id="3.40.630.30">
    <property type="match status" value="1"/>
</dbReference>
<evidence type="ECO:0000259" key="3">
    <source>
        <dbReference type="PROSITE" id="PS51186"/>
    </source>
</evidence>
<dbReference type="SUPFAM" id="SSF55729">
    <property type="entry name" value="Acyl-CoA N-acyltransferases (Nat)"/>
    <property type="match status" value="1"/>
</dbReference>
<evidence type="ECO:0000256" key="1">
    <source>
        <dbReference type="ARBA" id="ARBA00022679"/>
    </source>
</evidence>
<evidence type="ECO:0000256" key="2">
    <source>
        <dbReference type="ARBA" id="ARBA00023315"/>
    </source>
</evidence>
<dbReference type="Pfam" id="PF00583">
    <property type="entry name" value="Acetyltransf_1"/>
    <property type="match status" value="1"/>
</dbReference>
<organism evidence="4 5">
    <name type="scientific">Nocardioides bigeumensis</name>
    <dbReference type="NCBI Taxonomy" id="433657"/>
    <lineage>
        <taxon>Bacteria</taxon>
        <taxon>Bacillati</taxon>
        <taxon>Actinomycetota</taxon>
        <taxon>Actinomycetes</taxon>
        <taxon>Propionibacteriales</taxon>
        <taxon>Nocardioidaceae</taxon>
        <taxon>Nocardioides</taxon>
    </lineage>
</organism>
<protein>
    <submittedName>
        <fullName evidence="4">GNAT family N-acetyltransferase</fullName>
    </submittedName>
</protein>
<reference evidence="4 5" key="1">
    <citation type="journal article" date="2019" name="Int. J. Syst. Evol. Microbiol.">
        <title>The Global Catalogue of Microorganisms (GCM) 10K type strain sequencing project: providing services to taxonomists for standard genome sequencing and annotation.</title>
        <authorList>
            <consortium name="The Broad Institute Genomics Platform"/>
            <consortium name="The Broad Institute Genome Sequencing Center for Infectious Disease"/>
            <person name="Wu L."/>
            <person name="Ma J."/>
        </authorList>
    </citation>
    <scope>NUCLEOTIDE SEQUENCE [LARGE SCALE GENOMIC DNA]</scope>
    <source>
        <strain evidence="4 5">JCM 16021</strain>
    </source>
</reference>
<dbReference type="InterPro" id="IPR000182">
    <property type="entry name" value="GNAT_dom"/>
</dbReference>